<accession>A0ABT3YSN2</accession>
<dbReference type="RefSeq" id="WP_267798912.1">
    <property type="nucleotide sequence ID" value="NZ_JANIGP010000004.1"/>
</dbReference>
<dbReference type="Pfam" id="PF17164">
    <property type="entry name" value="DUF5122"/>
    <property type="match status" value="3"/>
</dbReference>
<dbReference type="Gene3D" id="2.80.10.50">
    <property type="match status" value="2"/>
</dbReference>
<dbReference type="Proteomes" id="UP001207830">
    <property type="component" value="Unassembled WGS sequence"/>
</dbReference>
<reference evidence="1 2" key="1">
    <citation type="submission" date="2022-07" db="EMBL/GenBank/DDBJ databases">
        <title>Characterization of plant growth promoting rhizobacteria (PGPR) for use as bioinoculants in agriculture.</title>
        <authorList>
            <person name="Hassen A.I."/>
            <person name="Pierneef R."/>
        </authorList>
    </citation>
    <scope>NUCLEOTIDE SEQUENCE [LARGE SCALE GENOMIC DNA]</scope>
    <source>
        <strain evidence="1 2">SARCC-3054</strain>
    </source>
</reference>
<dbReference type="InterPro" id="IPR013431">
    <property type="entry name" value="Delta_60_rpt"/>
</dbReference>
<comment type="caution">
    <text evidence="1">The sequence shown here is derived from an EMBL/GenBank/DDBJ whole genome shotgun (WGS) entry which is preliminary data.</text>
</comment>
<gene>
    <name evidence="1" type="ORF">NQF78_09140</name>
</gene>
<evidence type="ECO:0008006" key="3">
    <source>
        <dbReference type="Google" id="ProtNLM"/>
    </source>
</evidence>
<dbReference type="EMBL" id="JANIGP010000004">
    <property type="protein sequence ID" value="MCY0108475.1"/>
    <property type="molecule type" value="Genomic_DNA"/>
</dbReference>
<protein>
    <recommendedName>
        <fullName evidence="3">Delta-60 repeat domain-containing protein</fullName>
    </recommendedName>
</protein>
<sequence>MSIDSKVLRNEGQLDPAFGDGGLVVLNAPGAPEGSVNPKGMGVDADGRLYVVGDVQLKRQRVDYYCVRLTANGMIDPTFGKAGYVIAAFVENDEGRSYSQISEVVELSDRKILLIGHYYDGTFNTWKGLIRLHPDGTPDSTFGNNGTVLIALGSIGEIQAHGFEAPSTSSGIAAAGNSVILPDGKILLHEPVYDGVEETQTAIIRLTPDGALDPDFNQTGIVRIAFADFAHTHLTDVLVSADGKYVLSGYCRDLANEGSRALFTRLLATGATDVSFGNNGYRLIEPQEASMSFLLERLVAQTNQRLLGIGYTLDDAECGLLVSRESDGSANIQFNRGKPLLTSLDDRETYWHHASVQKDGSILVYGHIYKPAQVVVARFTDAGILDKNFGAGTGWLQFDADPFGMASALITDRTVLFFAAVRVNNHHQLGVARGLIAPQA</sequence>
<evidence type="ECO:0000313" key="2">
    <source>
        <dbReference type="Proteomes" id="UP001207830"/>
    </source>
</evidence>
<organism evidence="1 2">
    <name type="scientific">Pseudomonas monsensis</name>
    <dbReference type="NCBI Taxonomy" id="2745509"/>
    <lineage>
        <taxon>Bacteria</taxon>
        <taxon>Pseudomonadati</taxon>
        <taxon>Pseudomonadota</taxon>
        <taxon>Gammaproteobacteria</taxon>
        <taxon>Pseudomonadales</taxon>
        <taxon>Pseudomonadaceae</taxon>
        <taxon>Pseudomonas</taxon>
    </lineage>
</organism>
<dbReference type="NCBIfam" id="TIGR02608">
    <property type="entry name" value="delta_60_rpt"/>
    <property type="match status" value="5"/>
</dbReference>
<name>A0ABT3YSN2_9PSED</name>
<evidence type="ECO:0000313" key="1">
    <source>
        <dbReference type="EMBL" id="MCY0108475.1"/>
    </source>
</evidence>
<keyword evidence="2" id="KW-1185">Reference proteome</keyword>
<proteinExistence type="predicted"/>